<dbReference type="Pfam" id="PF13185">
    <property type="entry name" value="GAF_2"/>
    <property type="match status" value="2"/>
</dbReference>
<feature type="domain" description="GAF" evidence="11">
    <location>
        <begin position="51"/>
        <end position="198"/>
    </location>
</feature>
<protein>
    <submittedName>
        <fullName evidence="13">GAF domain-containing protein</fullName>
    </submittedName>
</protein>
<keyword evidence="9" id="KW-0408">Iron</keyword>
<dbReference type="InterPro" id="IPR029016">
    <property type="entry name" value="GAF-like_dom_sf"/>
</dbReference>
<dbReference type="Pfam" id="PF02518">
    <property type="entry name" value="HATPase_c"/>
    <property type="match status" value="1"/>
</dbReference>
<keyword evidence="7" id="KW-0418">Kinase</keyword>
<reference evidence="13 14" key="1">
    <citation type="submission" date="2016-06" db="EMBL/GenBank/DDBJ databases">
        <authorList>
            <person name="Kjaerup R.B."/>
            <person name="Dalgaard T.S."/>
            <person name="Juul-Madsen H.R."/>
        </authorList>
    </citation>
    <scope>NUCLEOTIDE SEQUENCE [LARGE SCALE GENOMIC DNA]</scope>
    <source>
        <strain evidence="13 14">DSM 45097</strain>
    </source>
</reference>
<keyword evidence="4" id="KW-0597">Phosphoprotein</keyword>
<dbReference type="InterPro" id="IPR003594">
    <property type="entry name" value="HATPase_dom"/>
</dbReference>
<keyword evidence="8" id="KW-0460">Magnesium</keyword>
<keyword evidence="14" id="KW-1185">Reference proteome</keyword>
<dbReference type="AlphaFoldDB" id="A0A1C5HVG7"/>
<dbReference type="Gene3D" id="1.20.5.1930">
    <property type="match status" value="1"/>
</dbReference>
<dbReference type="PANTHER" id="PTHR24421:SF56">
    <property type="entry name" value="OXYGEN SENSOR HISTIDINE KINASE RESPONSE REGULATOR DOST"/>
    <property type="match status" value="1"/>
</dbReference>
<feature type="domain" description="GAF" evidence="11">
    <location>
        <begin position="219"/>
        <end position="364"/>
    </location>
</feature>
<keyword evidence="5" id="KW-0808">Transferase</keyword>
<dbReference type="GO" id="GO:0000287">
    <property type="term" value="F:magnesium ion binding"/>
    <property type="evidence" value="ECO:0007669"/>
    <property type="project" value="UniProtKB-ARBA"/>
</dbReference>
<keyword evidence="6" id="KW-0479">Metal-binding</keyword>
<dbReference type="InterPro" id="IPR050482">
    <property type="entry name" value="Sensor_HK_TwoCompSys"/>
</dbReference>
<dbReference type="GO" id="GO:0019826">
    <property type="term" value="F:oxygen sensor activity"/>
    <property type="evidence" value="ECO:0007669"/>
    <property type="project" value="UniProtKB-ARBA"/>
</dbReference>
<sequence>MTPSLGLSPLSRVRLDELLQEMLDRVGEVVTSRERLRALLDAVVVIGSDLDLRSTLQRIVGSACELVGARYGALGVIGPDRLLHDFIVHGIDPELHAKIGDLPHGRGVLGLLIDEPRPVRMPDITQHPKSYGFPPHHPPMHSFLGVPVRIRDQVFGNLYLAEKQGAPEFSEDDEEIVVALAAAAGVAIENARLYAEAHRRERWLAATAEITSVLLGEVRRTDALTLVARRAREVAEAELALVLLYDEEAGQFTVEVVDGADERARELVGAVLPAAETSFAGPVTERRHELVADLARAAPWPVPVVAGPAVVSPLAAADTLHGVLVIAHRPDAGRTVDDDVALLGSFAGQAALAMERARGQEERELLVVLEDRERIARDLHDVVIQRLFATGLQLQSGAMNARPEVAKRINAAVDDLDATIRDIRRTIFELRTPMSAALRTEIREALEAAAETLGRRPELELVGPIDSAVPDALRPELTAVLREALSNAARHAHADRVAVAVRVDAGWVTVQVTDDGVGCDPAAARSGLVNLRERAERLGGEFQLDRVDPHGTRVRWSVPLRD</sequence>
<dbReference type="FunFam" id="3.30.450.40:FF:000052">
    <property type="entry name" value="Oxygen sensor histidine kinase response regulator DevS/DosS"/>
    <property type="match status" value="1"/>
</dbReference>
<dbReference type="GO" id="GO:0005524">
    <property type="term" value="F:ATP binding"/>
    <property type="evidence" value="ECO:0007669"/>
    <property type="project" value="UniProtKB-ARBA"/>
</dbReference>
<name>A0A1C5HVG7_9ACTN</name>
<dbReference type="EMBL" id="LT607751">
    <property type="protein sequence ID" value="SCG49893.1"/>
    <property type="molecule type" value="Genomic_DNA"/>
</dbReference>
<evidence type="ECO:0000259" key="12">
    <source>
        <dbReference type="SMART" id="SM00387"/>
    </source>
</evidence>
<dbReference type="GO" id="GO:0070025">
    <property type="term" value="F:carbon monoxide binding"/>
    <property type="evidence" value="ECO:0007669"/>
    <property type="project" value="UniProtKB-ARBA"/>
</dbReference>
<keyword evidence="10" id="KW-0902">Two-component regulatory system</keyword>
<evidence type="ECO:0000256" key="1">
    <source>
        <dbReference type="ARBA" id="ARBA00001946"/>
    </source>
</evidence>
<dbReference type="GO" id="GO:0070483">
    <property type="term" value="P:detection of hypoxia"/>
    <property type="evidence" value="ECO:0007669"/>
    <property type="project" value="UniProtKB-ARBA"/>
</dbReference>
<evidence type="ECO:0000256" key="10">
    <source>
        <dbReference type="ARBA" id="ARBA00023012"/>
    </source>
</evidence>
<dbReference type="SUPFAM" id="SSF55781">
    <property type="entry name" value="GAF domain-like"/>
    <property type="match status" value="2"/>
</dbReference>
<accession>A0A1C5HVG7</accession>
<evidence type="ECO:0000256" key="3">
    <source>
        <dbReference type="ARBA" id="ARBA00022490"/>
    </source>
</evidence>
<evidence type="ECO:0000313" key="14">
    <source>
        <dbReference type="Proteomes" id="UP000198210"/>
    </source>
</evidence>
<dbReference type="GO" id="GO:0020037">
    <property type="term" value="F:heme binding"/>
    <property type="evidence" value="ECO:0007669"/>
    <property type="project" value="UniProtKB-ARBA"/>
</dbReference>
<evidence type="ECO:0000256" key="7">
    <source>
        <dbReference type="ARBA" id="ARBA00022777"/>
    </source>
</evidence>
<evidence type="ECO:0000256" key="8">
    <source>
        <dbReference type="ARBA" id="ARBA00022842"/>
    </source>
</evidence>
<evidence type="ECO:0000256" key="2">
    <source>
        <dbReference type="ARBA" id="ARBA00001971"/>
    </source>
</evidence>
<dbReference type="InterPro" id="IPR036890">
    <property type="entry name" value="HATPase_C_sf"/>
</dbReference>
<evidence type="ECO:0000256" key="5">
    <source>
        <dbReference type="ARBA" id="ARBA00022679"/>
    </source>
</evidence>
<gene>
    <name evidence="13" type="ORF">GA0074704_2415</name>
</gene>
<dbReference type="SMART" id="SM00387">
    <property type="entry name" value="HATPase_c"/>
    <property type="match status" value="1"/>
</dbReference>
<dbReference type="SUPFAM" id="SSF55874">
    <property type="entry name" value="ATPase domain of HSP90 chaperone/DNA topoisomerase II/histidine kinase"/>
    <property type="match status" value="1"/>
</dbReference>
<dbReference type="SMART" id="SM00065">
    <property type="entry name" value="GAF"/>
    <property type="match status" value="2"/>
</dbReference>
<dbReference type="CDD" id="cd16917">
    <property type="entry name" value="HATPase_UhpB-NarQ-NarX-like"/>
    <property type="match status" value="1"/>
</dbReference>
<evidence type="ECO:0000256" key="6">
    <source>
        <dbReference type="ARBA" id="ARBA00022723"/>
    </source>
</evidence>
<dbReference type="Pfam" id="PF07730">
    <property type="entry name" value="HisKA_3"/>
    <property type="match status" value="1"/>
</dbReference>
<dbReference type="Gene3D" id="3.30.450.40">
    <property type="match status" value="2"/>
</dbReference>
<dbReference type="Proteomes" id="UP000198210">
    <property type="component" value="Chromosome I"/>
</dbReference>
<comment type="cofactor">
    <cofactor evidence="1">
        <name>Mg(2+)</name>
        <dbReference type="ChEBI" id="CHEBI:18420"/>
    </cofactor>
</comment>
<dbReference type="InterPro" id="IPR011712">
    <property type="entry name" value="Sig_transdc_His_kin_sub3_dim/P"/>
</dbReference>
<dbReference type="PANTHER" id="PTHR24421">
    <property type="entry name" value="NITRATE/NITRITE SENSOR PROTEIN NARX-RELATED"/>
    <property type="match status" value="1"/>
</dbReference>
<evidence type="ECO:0000259" key="11">
    <source>
        <dbReference type="SMART" id="SM00065"/>
    </source>
</evidence>
<dbReference type="GO" id="GO:0070026">
    <property type="term" value="F:nitric oxide binding"/>
    <property type="evidence" value="ECO:0007669"/>
    <property type="project" value="UniProtKB-ARBA"/>
</dbReference>
<dbReference type="GO" id="GO:0046983">
    <property type="term" value="F:protein dimerization activity"/>
    <property type="evidence" value="ECO:0007669"/>
    <property type="project" value="InterPro"/>
</dbReference>
<evidence type="ECO:0000313" key="13">
    <source>
        <dbReference type="EMBL" id="SCG49893.1"/>
    </source>
</evidence>
<organism evidence="13 14">
    <name type="scientific">Micromonospora siamensis</name>
    <dbReference type="NCBI Taxonomy" id="299152"/>
    <lineage>
        <taxon>Bacteria</taxon>
        <taxon>Bacillati</taxon>
        <taxon>Actinomycetota</taxon>
        <taxon>Actinomycetes</taxon>
        <taxon>Micromonosporales</taxon>
        <taxon>Micromonosporaceae</taxon>
        <taxon>Micromonospora</taxon>
    </lineage>
</organism>
<dbReference type="GO" id="GO:0000155">
    <property type="term" value="F:phosphorelay sensor kinase activity"/>
    <property type="evidence" value="ECO:0007669"/>
    <property type="project" value="InterPro"/>
</dbReference>
<evidence type="ECO:0000256" key="4">
    <source>
        <dbReference type="ARBA" id="ARBA00022553"/>
    </source>
</evidence>
<dbReference type="InterPro" id="IPR003018">
    <property type="entry name" value="GAF"/>
</dbReference>
<dbReference type="Gene3D" id="3.30.565.10">
    <property type="entry name" value="Histidine kinase-like ATPase, C-terminal domain"/>
    <property type="match status" value="1"/>
</dbReference>
<proteinExistence type="predicted"/>
<dbReference type="GO" id="GO:0019825">
    <property type="term" value="F:oxygen binding"/>
    <property type="evidence" value="ECO:0007669"/>
    <property type="project" value="UniProtKB-ARBA"/>
</dbReference>
<comment type="cofactor">
    <cofactor evidence="2">
        <name>heme</name>
        <dbReference type="ChEBI" id="CHEBI:30413"/>
    </cofactor>
</comment>
<evidence type="ECO:0000256" key="9">
    <source>
        <dbReference type="ARBA" id="ARBA00023004"/>
    </source>
</evidence>
<dbReference type="GO" id="GO:0016020">
    <property type="term" value="C:membrane"/>
    <property type="evidence" value="ECO:0007669"/>
    <property type="project" value="InterPro"/>
</dbReference>
<keyword evidence="3" id="KW-0963">Cytoplasm</keyword>
<feature type="domain" description="Histidine kinase/HSP90-like ATPase" evidence="12">
    <location>
        <begin position="472"/>
        <end position="562"/>
    </location>
</feature>